<dbReference type="GO" id="GO:0000976">
    <property type="term" value="F:transcription cis-regulatory region binding"/>
    <property type="evidence" value="ECO:0007669"/>
    <property type="project" value="TreeGrafter"/>
</dbReference>
<evidence type="ECO:0000259" key="4">
    <source>
        <dbReference type="PROSITE" id="PS50932"/>
    </source>
</evidence>
<evidence type="ECO:0000256" key="2">
    <source>
        <dbReference type="ARBA" id="ARBA00023125"/>
    </source>
</evidence>
<evidence type="ECO:0000313" key="6">
    <source>
        <dbReference type="EMBL" id="TDK66498.1"/>
    </source>
</evidence>
<keyword evidence="2 6" id="KW-0238">DNA-binding</keyword>
<dbReference type="InterPro" id="IPR046335">
    <property type="entry name" value="LacI/GalR-like_sensor"/>
</dbReference>
<dbReference type="InterPro" id="IPR028082">
    <property type="entry name" value="Peripla_BP_I"/>
</dbReference>
<organism evidence="6 7">
    <name type="scientific">Sapientia aquatica</name>
    <dbReference type="NCBI Taxonomy" id="1549640"/>
    <lineage>
        <taxon>Bacteria</taxon>
        <taxon>Pseudomonadati</taxon>
        <taxon>Pseudomonadota</taxon>
        <taxon>Betaproteobacteria</taxon>
        <taxon>Burkholderiales</taxon>
        <taxon>Oxalobacteraceae</taxon>
        <taxon>Sapientia</taxon>
    </lineage>
</organism>
<gene>
    <name evidence="6" type="ORF">E2I14_08510</name>
</gene>
<dbReference type="PANTHER" id="PTHR30146:SF109">
    <property type="entry name" value="HTH-TYPE TRANSCRIPTIONAL REGULATOR GALS"/>
    <property type="match status" value="1"/>
</dbReference>
<dbReference type="GO" id="GO:0003700">
    <property type="term" value="F:DNA-binding transcription factor activity"/>
    <property type="evidence" value="ECO:0007669"/>
    <property type="project" value="TreeGrafter"/>
</dbReference>
<dbReference type="EMBL" id="SMYL01000003">
    <property type="protein sequence ID" value="TDK66498.1"/>
    <property type="molecule type" value="Genomic_DNA"/>
</dbReference>
<evidence type="ECO:0000313" key="7">
    <source>
        <dbReference type="Proteomes" id="UP000294829"/>
    </source>
</evidence>
<accession>A0A4R5W4B0</accession>
<sequence>MATIKDVARLAGVGLGTASRVVNGSGAVSAATMAKVQRAIDELKFRPSQLARSMISGNSLMIGVYIPVLTGTFYTPILQSIDNGLRAAGIHMVVGFGNGQGDERKQELEALDFLFQRGCDGIIAMSNSLMPEDLAIYGDRQSKIVLLNHFLRPISEQCFTVDHALGGALAARALIEYGHTEIAVIAGPTKFADSAERMKGFFDELKLLGIAKRKVQIIESDFSPEGGWISAGKLINKGQPFTALFCANDEMAVGALSYFKKHGILVPEQISVISYDNTSNAEYSAPRLTSVDIPWGEITQSAVQCVLNLCYGSTLPVAREFPITLHYRDSLIRHVDKK</sequence>
<keyword evidence="3" id="KW-0804">Transcription</keyword>
<dbReference type="PROSITE" id="PS50932">
    <property type="entry name" value="HTH_LACI_2"/>
    <property type="match status" value="1"/>
</dbReference>
<dbReference type="Pfam" id="PF00356">
    <property type="entry name" value="LacI"/>
    <property type="match status" value="1"/>
</dbReference>
<dbReference type="CDD" id="cd01392">
    <property type="entry name" value="HTH_LacI"/>
    <property type="match status" value="1"/>
</dbReference>
<dbReference type="RefSeq" id="WP_133327441.1">
    <property type="nucleotide sequence ID" value="NZ_SMYL01000003.1"/>
</dbReference>
<comment type="caution">
    <text evidence="6">The sequence shown here is derived from an EMBL/GenBank/DDBJ whole genome shotgun (WGS) entry which is preliminary data.</text>
</comment>
<dbReference type="OrthoDB" id="9805642at2"/>
<name>A0A4R5W4B0_9BURK</name>
<dbReference type="InterPro" id="IPR000843">
    <property type="entry name" value="HTH_LacI"/>
</dbReference>
<keyword evidence="7" id="KW-1185">Reference proteome</keyword>
<reference evidence="6 7" key="1">
    <citation type="submission" date="2019-03" db="EMBL/GenBank/DDBJ databases">
        <title>Sapientia aquatica gen. nov., sp. nov., isolated from a crater lake.</title>
        <authorList>
            <person name="Felfoldi T."/>
            <person name="Szabo A."/>
            <person name="Toth E."/>
            <person name="Schumann P."/>
            <person name="Keki Z."/>
            <person name="Marialigeti K."/>
            <person name="Mathe I."/>
        </authorList>
    </citation>
    <scope>NUCLEOTIDE SEQUENCE [LARGE SCALE GENOMIC DNA]</scope>
    <source>
        <strain evidence="6 7">SA-152</strain>
    </source>
</reference>
<evidence type="ECO:0000256" key="1">
    <source>
        <dbReference type="ARBA" id="ARBA00023015"/>
    </source>
</evidence>
<evidence type="ECO:0000256" key="3">
    <source>
        <dbReference type="ARBA" id="ARBA00023163"/>
    </source>
</evidence>
<dbReference type="InterPro" id="IPR010982">
    <property type="entry name" value="Lambda_DNA-bd_dom_sf"/>
</dbReference>
<keyword evidence="1" id="KW-0805">Transcription regulation</keyword>
<dbReference type="AlphaFoldDB" id="A0A4R5W4B0"/>
<dbReference type="Proteomes" id="UP000294829">
    <property type="component" value="Unassembled WGS sequence"/>
</dbReference>
<dbReference type="PRINTS" id="PR00036">
    <property type="entry name" value="HTHLACI"/>
</dbReference>
<dbReference type="SUPFAM" id="SSF47413">
    <property type="entry name" value="lambda repressor-like DNA-binding domains"/>
    <property type="match status" value="1"/>
</dbReference>
<dbReference type="PROSITE" id="PS50943">
    <property type="entry name" value="HTH_CROC1"/>
    <property type="match status" value="1"/>
</dbReference>
<feature type="domain" description="HTH lacI-type" evidence="4">
    <location>
        <begin position="2"/>
        <end position="56"/>
    </location>
</feature>
<evidence type="ECO:0000259" key="5">
    <source>
        <dbReference type="PROSITE" id="PS50943"/>
    </source>
</evidence>
<dbReference type="PANTHER" id="PTHR30146">
    <property type="entry name" value="LACI-RELATED TRANSCRIPTIONAL REPRESSOR"/>
    <property type="match status" value="1"/>
</dbReference>
<dbReference type="InterPro" id="IPR001387">
    <property type="entry name" value="Cro/C1-type_HTH"/>
</dbReference>
<dbReference type="Gene3D" id="3.40.50.2300">
    <property type="match status" value="2"/>
</dbReference>
<proteinExistence type="predicted"/>
<dbReference type="Pfam" id="PF13377">
    <property type="entry name" value="Peripla_BP_3"/>
    <property type="match status" value="1"/>
</dbReference>
<feature type="domain" description="HTH cro/C1-type" evidence="5">
    <location>
        <begin position="3"/>
        <end position="50"/>
    </location>
</feature>
<protein>
    <submittedName>
        <fullName evidence="6">LacI family DNA-binding transcriptional regulator</fullName>
    </submittedName>
</protein>
<dbReference type="Gene3D" id="1.10.260.40">
    <property type="entry name" value="lambda repressor-like DNA-binding domains"/>
    <property type="match status" value="1"/>
</dbReference>
<dbReference type="SUPFAM" id="SSF53822">
    <property type="entry name" value="Periplasmic binding protein-like I"/>
    <property type="match status" value="1"/>
</dbReference>
<dbReference type="SMART" id="SM00354">
    <property type="entry name" value="HTH_LACI"/>
    <property type="match status" value="1"/>
</dbReference>
<dbReference type="PROSITE" id="PS00356">
    <property type="entry name" value="HTH_LACI_1"/>
    <property type="match status" value="1"/>
</dbReference>